<dbReference type="Proteomes" id="UP000054018">
    <property type="component" value="Unassembled WGS sequence"/>
</dbReference>
<reference evidence="3" key="2">
    <citation type="submission" date="2015-01" db="EMBL/GenBank/DDBJ databases">
        <title>Evolutionary Origins and Diversification of the Mycorrhizal Mutualists.</title>
        <authorList>
            <consortium name="DOE Joint Genome Institute"/>
            <consortium name="Mycorrhizal Genomics Consortium"/>
            <person name="Kohler A."/>
            <person name="Kuo A."/>
            <person name="Nagy L.G."/>
            <person name="Floudas D."/>
            <person name="Copeland A."/>
            <person name="Barry K.W."/>
            <person name="Cichocki N."/>
            <person name="Veneault-Fourrey C."/>
            <person name="LaButti K."/>
            <person name="Lindquist E.A."/>
            <person name="Lipzen A."/>
            <person name="Lundell T."/>
            <person name="Morin E."/>
            <person name="Murat C."/>
            <person name="Riley R."/>
            <person name="Ohm R."/>
            <person name="Sun H."/>
            <person name="Tunlid A."/>
            <person name="Henrissat B."/>
            <person name="Grigoriev I.V."/>
            <person name="Hibbett D.S."/>
            <person name="Martin F."/>
        </authorList>
    </citation>
    <scope>NUCLEOTIDE SEQUENCE [LARGE SCALE GENOMIC DNA]</scope>
    <source>
        <strain evidence="3">441</strain>
    </source>
</reference>
<dbReference type="EMBL" id="KN833720">
    <property type="protein sequence ID" value="KIK24047.1"/>
    <property type="molecule type" value="Genomic_DNA"/>
</dbReference>
<evidence type="ECO:0000313" key="1">
    <source>
        <dbReference type="EMBL" id="KIK11777.1"/>
    </source>
</evidence>
<organism evidence="1 3">
    <name type="scientific">Pisolithus microcarpus 441</name>
    <dbReference type="NCBI Taxonomy" id="765257"/>
    <lineage>
        <taxon>Eukaryota</taxon>
        <taxon>Fungi</taxon>
        <taxon>Dikarya</taxon>
        <taxon>Basidiomycota</taxon>
        <taxon>Agaricomycotina</taxon>
        <taxon>Agaricomycetes</taxon>
        <taxon>Agaricomycetidae</taxon>
        <taxon>Boletales</taxon>
        <taxon>Sclerodermatineae</taxon>
        <taxon>Pisolithaceae</taxon>
        <taxon>Pisolithus</taxon>
    </lineage>
</organism>
<proteinExistence type="predicted"/>
<dbReference type="OrthoDB" id="2709615at2759"/>
<reference evidence="1" key="3">
    <citation type="submission" date="2015-02" db="EMBL/GenBank/DDBJ databases">
        <title>Evolutionary Origins and Diversification of the Mycorrhizal Mutualists.</title>
        <authorList>
            <consortium name="DOE Joint Genome Institute"/>
            <consortium name="Mycorrhizal Genomics Consortium"/>
            <person name="Kohler A."/>
            <person name="Kuo A."/>
            <person name="Nagy L.G."/>
            <person name="Floudas D."/>
            <person name="Copeland A."/>
            <person name="Barry K.W."/>
            <person name="Cichocki N."/>
            <person name="Veneault-Fourrey C."/>
            <person name="LaButti K."/>
            <person name="Lindquist E.A."/>
            <person name="Lipzen A."/>
            <person name="Lundell T."/>
            <person name="Morin E."/>
            <person name="Murat C."/>
            <person name="Riley R."/>
            <person name="Ohm R."/>
            <person name="Sun H."/>
            <person name="Tunlid A."/>
            <person name="Henrissat B."/>
            <person name="Grigoriev I.V."/>
            <person name="Hibbett D.S."/>
            <person name="Martin F."/>
        </authorList>
    </citation>
    <scope>NUCLEOTIDE SEQUENCE</scope>
    <source>
        <strain evidence="1 3">441</strain>
    </source>
</reference>
<keyword evidence="3" id="KW-1185">Reference proteome</keyword>
<dbReference type="HOGENOM" id="CLU_3069597_0_0_1"/>
<accession>A0A0C9YNB0</accession>
<evidence type="ECO:0000313" key="3">
    <source>
        <dbReference type="Proteomes" id="UP000054018"/>
    </source>
</evidence>
<dbReference type="EMBL" id="KN834159">
    <property type="protein sequence ID" value="KIK11777.1"/>
    <property type="molecule type" value="Genomic_DNA"/>
</dbReference>
<evidence type="ECO:0000313" key="2">
    <source>
        <dbReference type="EMBL" id="KIK24047.1"/>
    </source>
</evidence>
<gene>
    <name evidence="2" type="ORF">PISMIDRAFT_678528</name>
    <name evidence="1" type="ORF">PISMIDRAFT_690054</name>
</gene>
<dbReference type="AlphaFoldDB" id="A0A0C9YNB0"/>
<name>A0A0C9YNB0_9AGAM</name>
<sequence length="53" mass="6430">MFRMDKSKEKDANKENYRKAPLPSLKHLTRFKWLAAYVWRRVPCLGFVVFLQD</sequence>
<reference evidence="1 3" key="1">
    <citation type="submission" date="2014-04" db="EMBL/GenBank/DDBJ databases">
        <authorList>
            <consortium name="DOE Joint Genome Institute"/>
            <person name="Kuo A."/>
            <person name="Kohler A."/>
            <person name="Costa M.D."/>
            <person name="Nagy L.G."/>
            <person name="Floudas D."/>
            <person name="Copeland A."/>
            <person name="Barry K.W."/>
            <person name="Cichocki N."/>
            <person name="Veneault-Fourrey C."/>
            <person name="LaButti K."/>
            <person name="Lindquist E.A."/>
            <person name="Lipzen A."/>
            <person name="Lundell T."/>
            <person name="Morin E."/>
            <person name="Murat C."/>
            <person name="Sun H."/>
            <person name="Tunlid A."/>
            <person name="Henrissat B."/>
            <person name="Grigoriev I.V."/>
            <person name="Hibbett D.S."/>
            <person name="Martin F."/>
            <person name="Nordberg H.P."/>
            <person name="Cantor M.N."/>
            <person name="Hua S.X."/>
        </authorList>
    </citation>
    <scope>NUCLEOTIDE SEQUENCE [LARGE SCALE GENOMIC DNA]</scope>
    <source>
        <strain evidence="1 3">441</strain>
    </source>
</reference>
<protein>
    <submittedName>
        <fullName evidence="1">Uncharacterized protein</fullName>
    </submittedName>
</protein>